<keyword evidence="2" id="KW-1185">Reference proteome</keyword>
<evidence type="ECO:0000313" key="2">
    <source>
        <dbReference type="Proteomes" id="UP000288429"/>
    </source>
</evidence>
<gene>
    <name evidence="1" type="ORF">CDV31_011254</name>
</gene>
<organism evidence="1 2">
    <name type="scientific">Fusarium ambrosium</name>
    <dbReference type="NCBI Taxonomy" id="131363"/>
    <lineage>
        <taxon>Eukaryota</taxon>
        <taxon>Fungi</taxon>
        <taxon>Dikarya</taxon>
        <taxon>Ascomycota</taxon>
        <taxon>Pezizomycotina</taxon>
        <taxon>Sordariomycetes</taxon>
        <taxon>Hypocreomycetidae</taxon>
        <taxon>Hypocreales</taxon>
        <taxon>Nectriaceae</taxon>
        <taxon>Fusarium</taxon>
        <taxon>Fusarium solani species complex</taxon>
    </lineage>
</organism>
<reference evidence="1 2" key="1">
    <citation type="submission" date="2017-06" db="EMBL/GenBank/DDBJ databases">
        <title>Cmopartive genomic analysis of Ambrosia Fusariam Clade fungi.</title>
        <authorList>
            <person name="Stajich J.E."/>
            <person name="Carrillo J."/>
            <person name="Kijimoto T."/>
            <person name="Eskalen A."/>
            <person name="O'Donnell K."/>
            <person name="Kasson M."/>
        </authorList>
    </citation>
    <scope>NUCLEOTIDE SEQUENCE [LARGE SCALE GENOMIC DNA]</scope>
    <source>
        <strain evidence="1 2">NRRL 20438</strain>
    </source>
</reference>
<dbReference type="AlphaFoldDB" id="A0A428THY6"/>
<accession>A0A428THY6</accession>
<dbReference type="Proteomes" id="UP000288429">
    <property type="component" value="Unassembled WGS sequence"/>
</dbReference>
<name>A0A428THY6_9HYPO</name>
<proteinExistence type="predicted"/>
<protein>
    <submittedName>
        <fullName evidence="1">Uncharacterized protein</fullName>
    </submittedName>
</protein>
<dbReference type="EMBL" id="NIZV01000187">
    <property type="protein sequence ID" value="RSM01638.1"/>
    <property type="molecule type" value="Genomic_DNA"/>
</dbReference>
<comment type="caution">
    <text evidence="1">The sequence shown here is derived from an EMBL/GenBank/DDBJ whole genome shotgun (WGS) entry which is preliminary data.</text>
</comment>
<sequence length="55" mass="6311">MSTSNQSEANGTCDQAPYLGRMGARLSLWRKSACRIGYTQRLKNPCRHHRDHRHG</sequence>
<evidence type="ECO:0000313" key="1">
    <source>
        <dbReference type="EMBL" id="RSM01638.1"/>
    </source>
</evidence>